<sequence>MKIERLLAIVTLLMGKRRMSATELAKHFEVSLRTIYRDLETINTAGIPIVAYPGSSGGFEIMESFTIDRQYVSLDELVTLIAALKGVQTSAAERQVGPLLEKIKSLVSTGSEKRGTAHAHPIVYDFNPWGHTEESMRRVNQLREAIESRQRVTFLYTKYQGETQKRTVEPITLILKGYVWYVYGYCQWRQAYRLFRLSRMADLMVKNDTFHPHQYTGEALKWLEEWNQEEQVMLVLEFSQSVHVRVRDMFRPEEIETKEDGTLLVKTMASHDEWLYGMLLSFGDALYVMEPELVRCRLHDTVKRMAARYEREER</sequence>
<dbReference type="InterPro" id="IPR028349">
    <property type="entry name" value="PafC-like"/>
</dbReference>
<dbReference type="InterPro" id="IPR013196">
    <property type="entry name" value="HTH_11"/>
</dbReference>
<dbReference type="Proteomes" id="UP000596248">
    <property type="component" value="Chromosome"/>
</dbReference>
<dbReference type="Pfam" id="PF08279">
    <property type="entry name" value="HTH_11"/>
    <property type="match status" value="1"/>
</dbReference>
<dbReference type="PANTHER" id="PTHR34580">
    <property type="match status" value="1"/>
</dbReference>
<keyword evidence="5" id="KW-1185">Reference proteome</keyword>
<accession>A0ABX7FWX7</accession>
<feature type="domain" description="HTH deoR-type" evidence="3">
    <location>
        <begin position="2"/>
        <end position="57"/>
    </location>
</feature>
<evidence type="ECO:0000313" key="5">
    <source>
        <dbReference type="Proteomes" id="UP000596248"/>
    </source>
</evidence>
<evidence type="ECO:0000259" key="3">
    <source>
        <dbReference type="PROSITE" id="PS51000"/>
    </source>
</evidence>
<keyword evidence="2" id="KW-0804">Transcription</keyword>
<dbReference type="InterPro" id="IPR057727">
    <property type="entry name" value="WCX_dom"/>
</dbReference>
<dbReference type="PANTHER" id="PTHR34580:SF8">
    <property type="entry name" value="WYL DOMAIN-CONTAINING PROTEIN"/>
    <property type="match status" value="1"/>
</dbReference>
<organism evidence="4 5">
    <name type="scientific">Brevibacillus choshinensis</name>
    <dbReference type="NCBI Taxonomy" id="54911"/>
    <lineage>
        <taxon>Bacteria</taxon>
        <taxon>Bacillati</taxon>
        <taxon>Bacillota</taxon>
        <taxon>Bacilli</taxon>
        <taxon>Bacillales</taxon>
        <taxon>Paenibacillaceae</taxon>
        <taxon>Brevibacillus</taxon>
    </lineage>
</organism>
<dbReference type="SUPFAM" id="SSF46785">
    <property type="entry name" value="Winged helix' DNA-binding domain"/>
    <property type="match status" value="1"/>
</dbReference>
<evidence type="ECO:0000313" key="4">
    <source>
        <dbReference type="EMBL" id="QRG70060.1"/>
    </source>
</evidence>
<gene>
    <name evidence="4" type="ORF">JNE38_13625</name>
</gene>
<reference evidence="4 5" key="1">
    <citation type="submission" date="2021-01" db="EMBL/GenBank/DDBJ databases">
        <title>Identification of strong promoters based on the transcriptome of Brevibacillus choshinensis.</title>
        <authorList>
            <person name="Yao D."/>
            <person name="Zhang K."/>
            <person name="Wu J."/>
        </authorList>
    </citation>
    <scope>NUCLEOTIDE SEQUENCE [LARGE SCALE GENOMIC DNA]</scope>
    <source>
        <strain evidence="4 5">HPD31-SP3</strain>
    </source>
</reference>
<dbReference type="Pfam" id="PF13280">
    <property type="entry name" value="WYL"/>
    <property type="match status" value="1"/>
</dbReference>
<proteinExistence type="predicted"/>
<dbReference type="PIRSF" id="PIRSF016838">
    <property type="entry name" value="PafC"/>
    <property type="match status" value="1"/>
</dbReference>
<evidence type="ECO:0000256" key="2">
    <source>
        <dbReference type="ARBA" id="ARBA00023163"/>
    </source>
</evidence>
<dbReference type="PROSITE" id="PS52050">
    <property type="entry name" value="WYL"/>
    <property type="match status" value="1"/>
</dbReference>
<dbReference type="Gene3D" id="1.10.10.10">
    <property type="entry name" value="Winged helix-like DNA-binding domain superfamily/Winged helix DNA-binding domain"/>
    <property type="match status" value="1"/>
</dbReference>
<evidence type="ECO:0000256" key="1">
    <source>
        <dbReference type="ARBA" id="ARBA00023015"/>
    </source>
</evidence>
<protein>
    <submittedName>
        <fullName evidence="4">YafY family transcriptional regulator</fullName>
    </submittedName>
</protein>
<dbReference type="EMBL" id="CP069127">
    <property type="protein sequence ID" value="QRG70060.1"/>
    <property type="molecule type" value="Genomic_DNA"/>
</dbReference>
<keyword evidence="1" id="KW-0805">Transcription regulation</keyword>
<dbReference type="InterPro" id="IPR036388">
    <property type="entry name" value="WH-like_DNA-bd_sf"/>
</dbReference>
<dbReference type="InterPro" id="IPR036390">
    <property type="entry name" value="WH_DNA-bd_sf"/>
</dbReference>
<dbReference type="RefSeq" id="WP_203357034.1">
    <property type="nucleotide sequence ID" value="NZ_CP069127.1"/>
</dbReference>
<dbReference type="InterPro" id="IPR026881">
    <property type="entry name" value="WYL_dom"/>
</dbReference>
<dbReference type="InterPro" id="IPR051534">
    <property type="entry name" value="CBASS_pafABC_assoc_protein"/>
</dbReference>
<name>A0ABX7FWX7_BRECH</name>
<dbReference type="Pfam" id="PF25583">
    <property type="entry name" value="WCX"/>
    <property type="match status" value="1"/>
</dbReference>
<dbReference type="InterPro" id="IPR001034">
    <property type="entry name" value="DeoR_HTH"/>
</dbReference>
<dbReference type="PROSITE" id="PS51000">
    <property type="entry name" value="HTH_DEOR_2"/>
    <property type="match status" value="1"/>
</dbReference>